<protein>
    <submittedName>
        <fullName evidence="1">Uncharacterized protein</fullName>
    </submittedName>
</protein>
<dbReference type="EMBL" id="SNRY01000141">
    <property type="protein sequence ID" value="KAA6346150.1"/>
    <property type="molecule type" value="Genomic_DNA"/>
</dbReference>
<dbReference type="AlphaFoldDB" id="A0A5J4SLM3"/>
<evidence type="ECO:0000313" key="1">
    <source>
        <dbReference type="EMBL" id="KAA6346150.1"/>
    </source>
</evidence>
<reference evidence="1" key="1">
    <citation type="submission" date="2019-03" db="EMBL/GenBank/DDBJ databases">
        <title>Single cell metagenomics reveals metabolic interactions within the superorganism composed of flagellate Streblomastix strix and complex community of Bacteroidetes bacteria on its surface.</title>
        <authorList>
            <person name="Treitli S.C."/>
            <person name="Kolisko M."/>
            <person name="Husnik F."/>
            <person name="Keeling P."/>
            <person name="Hampl V."/>
        </authorList>
    </citation>
    <scope>NUCLEOTIDE SEQUENCE</scope>
    <source>
        <strain evidence="1">STM</strain>
    </source>
</reference>
<comment type="caution">
    <text evidence="1">The sequence shown here is derived from an EMBL/GenBank/DDBJ whole genome shotgun (WGS) entry which is preliminary data.</text>
</comment>
<name>A0A5J4SLM3_9ZZZZ</name>
<gene>
    <name evidence="1" type="ORF">EZS27_006320</name>
</gene>
<proteinExistence type="predicted"/>
<sequence length="163" mass="18986">MDNLLFYSTNTYIANNIASQFYSGMHYVWCSPVFDPKSLDAMNVWKNIPPSSSPYNIYWQLKQDVESKDMHSPKIEANKVGLKRGALEALKNKMIDDVEYSEIIYMIDTVDIDSFRPLLYLIPKSLVFSKIEEVPIEKRANPLGIEYRIKNLQNTEFEIIHQL</sequence>
<organism evidence="1">
    <name type="scientific">termite gut metagenome</name>
    <dbReference type="NCBI Taxonomy" id="433724"/>
    <lineage>
        <taxon>unclassified sequences</taxon>
        <taxon>metagenomes</taxon>
        <taxon>organismal metagenomes</taxon>
    </lineage>
</organism>
<accession>A0A5J4SLM3</accession>